<dbReference type="PROSITE" id="PS51257">
    <property type="entry name" value="PROKAR_LIPOPROTEIN"/>
    <property type="match status" value="1"/>
</dbReference>
<proteinExistence type="predicted"/>
<protein>
    <submittedName>
        <fullName evidence="2">Secreted protein</fullName>
    </submittedName>
</protein>
<evidence type="ECO:0000256" key="1">
    <source>
        <dbReference type="SAM" id="MobiDB-lite"/>
    </source>
</evidence>
<dbReference type="SUPFAM" id="SSF63817">
    <property type="entry name" value="Sortase"/>
    <property type="match status" value="1"/>
</dbReference>
<dbReference type="InterPro" id="IPR023365">
    <property type="entry name" value="Sortase_dom-sf"/>
</dbReference>
<comment type="caution">
    <text evidence="2">The sequence shown here is derived from an EMBL/GenBank/DDBJ whole genome shotgun (WGS) entry which is preliminary data.</text>
</comment>
<reference evidence="2" key="1">
    <citation type="journal article" date="2012" name="PLoS ONE">
        <title>Gene sets for utilization of primary and secondary nutrition supplies in the distal gut of endangered iberian lynx.</title>
        <authorList>
            <person name="Alcaide M."/>
            <person name="Messina E."/>
            <person name="Richter M."/>
            <person name="Bargiela R."/>
            <person name="Peplies J."/>
            <person name="Huws S.A."/>
            <person name="Newbold C.J."/>
            <person name="Golyshin P.N."/>
            <person name="Simon M.A."/>
            <person name="Lopez G."/>
            <person name="Yakimov M.M."/>
            <person name="Ferrer M."/>
        </authorList>
    </citation>
    <scope>NUCLEOTIDE SEQUENCE</scope>
</reference>
<accession>J9GF31</accession>
<feature type="compositionally biased region" description="Polar residues" evidence="1">
    <location>
        <begin position="61"/>
        <end position="71"/>
    </location>
</feature>
<feature type="region of interest" description="Disordered" evidence="1">
    <location>
        <begin position="23"/>
        <end position="71"/>
    </location>
</feature>
<feature type="compositionally biased region" description="Low complexity" evidence="1">
    <location>
        <begin position="30"/>
        <end position="60"/>
    </location>
</feature>
<name>J9GF31_9ZZZZ</name>
<feature type="non-terminal residue" evidence="2">
    <location>
        <position position="117"/>
    </location>
</feature>
<sequence length="117" mass="13167">MKGILKKAMAAALVAVMVLSMSGCTEEEQPQTNQPQQEQQQDDGQQPDTQQEQEEQSQQQTVTAPSLSQQLKEAKAKNDDIIGWLKIDDLKVDGAVVQAENNTKYERLNEWGQYSWT</sequence>
<dbReference type="EMBL" id="AMCI01004503">
    <property type="protein sequence ID" value="EJW97964.1"/>
    <property type="molecule type" value="Genomic_DNA"/>
</dbReference>
<dbReference type="AlphaFoldDB" id="J9GF31"/>
<organism evidence="2">
    <name type="scientific">gut metagenome</name>
    <dbReference type="NCBI Taxonomy" id="749906"/>
    <lineage>
        <taxon>unclassified sequences</taxon>
        <taxon>metagenomes</taxon>
        <taxon>organismal metagenomes</taxon>
    </lineage>
</organism>
<dbReference type="Gene3D" id="2.40.260.10">
    <property type="entry name" value="Sortase"/>
    <property type="match status" value="1"/>
</dbReference>
<evidence type="ECO:0000313" key="2">
    <source>
        <dbReference type="EMBL" id="EJW97964.1"/>
    </source>
</evidence>
<gene>
    <name evidence="2" type="ORF">EVA_13929</name>
</gene>